<evidence type="ECO:0000313" key="1">
    <source>
        <dbReference type="EMBL" id="MFE4105937.1"/>
    </source>
</evidence>
<accession>A0ABW6IDY4</accession>
<dbReference type="Proteomes" id="UP001600165">
    <property type="component" value="Unassembled WGS sequence"/>
</dbReference>
<protein>
    <submittedName>
        <fullName evidence="1">Uncharacterized protein</fullName>
    </submittedName>
</protein>
<proteinExistence type="predicted"/>
<gene>
    <name evidence="1" type="ORF">ACFVKH_06600</name>
</gene>
<keyword evidence="2" id="KW-1185">Reference proteome</keyword>
<sequence>MEISEAISLINLISKGFEELKTVYETIPLPIFLPPAKAKLLEAQQRIDSIESDFSSFKTKIGKGFPELARLVRFYSRLISDVRIAGILADKTGEIYGLIPELSRLKQTFTNERQGDYSRVSSSVGSLTDIDAQEKGQLEEQLRSVRDLILELKNVDANDTTAVVRLFDSISTKYRDMETTLSKLIDKVLKDLETSFD</sequence>
<reference evidence="1 2" key="1">
    <citation type="submission" date="2024-10" db="EMBL/GenBank/DDBJ databases">
        <authorList>
            <person name="Ratan Roy A."/>
            <person name="Morales Sandoval P.H."/>
            <person name="De Los Santos Villalobos S."/>
            <person name="Chakraborty S."/>
            <person name="Mukherjee J."/>
        </authorList>
    </citation>
    <scope>NUCLEOTIDE SEQUENCE [LARGE SCALE GENOMIC DNA]</scope>
    <source>
        <strain evidence="1 2">S1</strain>
    </source>
</reference>
<dbReference type="RefSeq" id="WP_377963207.1">
    <property type="nucleotide sequence ID" value="NZ_JBHZOL010000044.1"/>
</dbReference>
<evidence type="ECO:0000313" key="2">
    <source>
        <dbReference type="Proteomes" id="UP001600165"/>
    </source>
</evidence>
<dbReference type="EMBL" id="JBHZOL010000044">
    <property type="protein sequence ID" value="MFE4105937.1"/>
    <property type="molecule type" value="Genomic_DNA"/>
</dbReference>
<name>A0ABW6IDY4_9CYAN</name>
<organism evidence="1 2">
    <name type="scientific">Almyronema epifaneia S1</name>
    <dbReference type="NCBI Taxonomy" id="2991925"/>
    <lineage>
        <taxon>Bacteria</taxon>
        <taxon>Bacillati</taxon>
        <taxon>Cyanobacteriota</taxon>
        <taxon>Cyanophyceae</taxon>
        <taxon>Nodosilineales</taxon>
        <taxon>Nodosilineaceae</taxon>
        <taxon>Almyronema</taxon>
        <taxon>Almyronema epifaneia</taxon>
    </lineage>
</organism>
<comment type="caution">
    <text evidence="1">The sequence shown here is derived from an EMBL/GenBank/DDBJ whole genome shotgun (WGS) entry which is preliminary data.</text>
</comment>